<organism evidence="1 2">
    <name type="scientific">Pedobacter cryoconitis</name>
    <dbReference type="NCBI Taxonomy" id="188932"/>
    <lineage>
        <taxon>Bacteria</taxon>
        <taxon>Pseudomonadati</taxon>
        <taxon>Bacteroidota</taxon>
        <taxon>Sphingobacteriia</taxon>
        <taxon>Sphingobacteriales</taxon>
        <taxon>Sphingobacteriaceae</taxon>
        <taxon>Pedobacter</taxon>
    </lineage>
</organism>
<comment type="caution">
    <text evidence="1">The sequence shown here is derived from an EMBL/GenBank/DDBJ whole genome shotgun (WGS) entry which is preliminary data.</text>
</comment>
<name>A0A7W8ZM25_9SPHI</name>
<evidence type="ECO:0000313" key="1">
    <source>
        <dbReference type="EMBL" id="MBB5636521.1"/>
    </source>
</evidence>
<dbReference type="RefSeq" id="WP_183882167.1">
    <property type="nucleotide sequence ID" value="NZ_JACHCE010000003.1"/>
</dbReference>
<gene>
    <name evidence="1" type="ORF">HDE68_002422</name>
</gene>
<dbReference type="AlphaFoldDB" id="A0A7W8ZM25"/>
<dbReference type="PROSITE" id="PS51257">
    <property type="entry name" value="PROKAR_LIPOPROTEIN"/>
    <property type="match status" value="1"/>
</dbReference>
<reference evidence="1 2" key="1">
    <citation type="submission" date="2020-08" db="EMBL/GenBank/DDBJ databases">
        <title>Genomic Encyclopedia of Type Strains, Phase IV (KMG-V): Genome sequencing to study the core and pangenomes of soil and plant-associated prokaryotes.</title>
        <authorList>
            <person name="Whitman W."/>
        </authorList>
    </citation>
    <scope>NUCLEOTIDE SEQUENCE [LARGE SCALE GENOMIC DNA]</scope>
    <source>
        <strain evidence="1 2">S3M1</strain>
    </source>
</reference>
<proteinExistence type="predicted"/>
<evidence type="ECO:0008006" key="3">
    <source>
        <dbReference type="Google" id="ProtNLM"/>
    </source>
</evidence>
<accession>A0A7W8ZM25</accession>
<sequence length="374" mass="42211">MRNIGKIVLLLILFSSCKSTQKLFDKGEYSKAYYAAVNDLKKDPSNAIALGILPVSYREAAASYEQDITAAQNSKGRKGEILDQIYTGYQALQKMYDALIDAKIQINSFSPKDYSTELNAAATNAAAANYNRGIALLQPHQDKLSARKAYESFKLADTYVPGYKDVIEKKQQAYNAAIINVAVNRVDQRFGYYSINGNFLESDILWNLNSIGDRNYYRFFSIDSGQQTDLKTDQYMDINLYDIWFSNLSTNTYSYNVSKKIPVKSNKMAGSESTKTITATVYVTRRIINSRAVLDYRITDAVSQKIIASNRIPAQYTWESLTGRYTGDPAALSGRDLAIINGTAGNKPGYDELYRELTRQIMTQFNFAMRDIYR</sequence>
<evidence type="ECO:0000313" key="2">
    <source>
        <dbReference type="Proteomes" id="UP000537204"/>
    </source>
</evidence>
<dbReference type="EMBL" id="JACHCE010000003">
    <property type="protein sequence ID" value="MBB5636521.1"/>
    <property type="molecule type" value="Genomic_DNA"/>
</dbReference>
<protein>
    <recommendedName>
        <fullName evidence="3">Lipoprotein</fullName>
    </recommendedName>
</protein>
<dbReference type="Proteomes" id="UP000537204">
    <property type="component" value="Unassembled WGS sequence"/>
</dbReference>